<sequence length="166" mass="18687">MEYSAESTPGPLAVKKLKPVEATPETFEEFGQVIEGSLDGHEFGPRDAQLDLSRGGQVWYLGVAKSSIVNSNKSRDGKGANVVQSPCGHLYVPPAVEDVRVFRIAGPKFLKLNRGSQVMARSFPRCSSPCHYRFIMQGWKSEVKHYNKVEVYHEMILFFQVQQHFI</sequence>
<protein>
    <submittedName>
        <fullName evidence="1">Uncharacterized protein</fullName>
    </submittedName>
</protein>
<keyword evidence="2" id="KW-1185">Reference proteome</keyword>
<dbReference type="SUPFAM" id="SSF51182">
    <property type="entry name" value="RmlC-like cupins"/>
    <property type="match status" value="1"/>
</dbReference>
<name>A0AA88V9D9_9ASTE</name>
<dbReference type="PANTHER" id="PTHR35721:SF1">
    <property type="entry name" value="UREIDOGLYCOLATE HYDROLASE"/>
    <property type="match status" value="1"/>
</dbReference>
<comment type="caution">
    <text evidence="1">The sequence shown here is derived from an EMBL/GenBank/DDBJ whole genome shotgun (WGS) entry which is preliminary data.</text>
</comment>
<dbReference type="EMBL" id="JAVXUP010002253">
    <property type="protein sequence ID" value="KAK3004452.1"/>
    <property type="molecule type" value="Genomic_DNA"/>
</dbReference>
<accession>A0AA88V9D9</accession>
<organism evidence="1 2">
    <name type="scientific">Escallonia herrerae</name>
    <dbReference type="NCBI Taxonomy" id="1293975"/>
    <lineage>
        <taxon>Eukaryota</taxon>
        <taxon>Viridiplantae</taxon>
        <taxon>Streptophyta</taxon>
        <taxon>Embryophyta</taxon>
        <taxon>Tracheophyta</taxon>
        <taxon>Spermatophyta</taxon>
        <taxon>Magnoliopsida</taxon>
        <taxon>eudicotyledons</taxon>
        <taxon>Gunneridae</taxon>
        <taxon>Pentapetalae</taxon>
        <taxon>asterids</taxon>
        <taxon>campanulids</taxon>
        <taxon>Escalloniales</taxon>
        <taxon>Escalloniaceae</taxon>
        <taxon>Escallonia</taxon>
    </lineage>
</organism>
<dbReference type="InterPro" id="IPR011051">
    <property type="entry name" value="RmlC_Cupin_sf"/>
</dbReference>
<gene>
    <name evidence="1" type="ORF">RJ639_019805</name>
</gene>
<evidence type="ECO:0000313" key="1">
    <source>
        <dbReference type="EMBL" id="KAK3004452.1"/>
    </source>
</evidence>
<proteinExistence type="predicted"/>
<dbReference type="AlphaFoldDB" id="A0AA88V9D9"/>
<evidence type="ECO:0000313" key="2">
    <source>
        <dbReference type="Proteomes" id="UP001188597"/>
    </source>
</evidence>
<reference evidence="1" key="1">
    <citation type="submission" date="2022-12" db="EMBL/GenBank/DDBJ databases">
        <title>Draft genome assemblies for two species of Escallonia (Escalloniales).</title>
        <authorList>
            <person name="Chanderbali A."/>
            <person name="Dervinis C."/>
            <person name="Anghel I."/>
            <person name="Soltis D."/>
            <person name="Soltis P."/>
            <person name="Zapata F."/>
        </authorList>
    </citation>
    <scope>NUCLEOTIDE SEQUENCE</scope>
    <source>
        <strain evidence="1">UCBG64.0493</strain>
        <tissue evidence="1">Leaf</tissue>
    </source>
</reference>
<dbReference type="PANTHER" id="PTHR35721">
    <property type="entry name" value="UREIDOGLYCOLATE HYDROLASE"/>
    <property type="match status" value="1"/>
</dbReference>
<dbReference type="Proteomes" id="UP001188597">
    <property type="component" value="Unassembled WGS sequence"/>
</dbReference>